<dbReference type="PANTHER" id="PTHR10587:SF80">
    <property type="entry name" value="CHITOOLIGOSACCHARIDE DEACETYLASE"/>
    <property type="match status" value="1"/>
</dbReference>
<dbReference type="PANTHER" id="PTHR10587">
    <property type="entry name" value="GLYCOSYL TRANSFERASE-RELATED"/>
    <property type="match status" value="1"/>
</dbReference>
<feature type="transmembrane region" description="Helical" evidence="1">
    <location>
        <begin position="7"/>
        <end position="26"/>
    </location>
</feature>
<evidence type="ECO:0000259" key="2">
    <source>
        <dbReference type="PROSITE" id="PS51677"/>
    </source>
</evidence>
<organism evidence="3 4">
    <name type="scientific">Aerococcus christensenii</name>
    <dbReference type="NCBI Taxonomy" id="87541"/>
    <lineage>
        <taxon>Bacteria</taxon>
        <taxon>Bacillati</taxon>
        <taxon>Bacillota</taxon>
        <taxon>Bacilli</taxon>
        <taxon>Lactobacillales</taxon>
        <taxon>Aerococcaceae</taxon>
        <taxon>Aerococcus</taxon>
    </lineage>
</organism>
<comment type="caution">
    <text evidence="3">The sequence shown here is derived from an EMBL/GenBank/DDBJ whole genome shotgun (WGS) entry which is preliminary data.</text>
</comment>
<dbReference type="InterPro" id="IPR011330">
    <property type="entry name" value="Glyco_hydro/deAcase_b/a-brl"/>
</dbReference>
<dbReference type="STRING" id="87541.AWM71_02030"/>
<dbReference type="PROSITE" id="PS51677">
    <property type="entry name" value="NODB"/>
    <property type="match status" value="1"/>
</dbReference>
<name>A0A133Y3K9_9LACT</name>
<sequence length="448" mass="52065">MTKKKKYIFLTVLFLGLIIVCSLLVYNRKVTEEKVEEEVSQLYFDEKYDYINPNISFEQFEKAKYDTRQLRGEKRKVLEELVLKAQRKQEAITFLNNCVENKHPLIVGTQVNAEWVLDSDVKMKAVEEKSALFDFDYEDDLVVQLKTAYQKIKEVAKEKEKIDKILKDLPAIFSPTREEEDIEKYAKAYEEVVKQREHLNNVLQNKIFKEHLVDYATSMKNQTADESTESQPLDHLFAHEELADLLTGSPADFRPLVALTFDGGPDEGTEEVLEILKENDVKATFYLQGAQVEKNPDLAKKIVEEGFHVGNNGYDHSPFSKLTDKQIKDQIQKTQEIIEKVTGFKPTSFRTPYGQERERTAKLCAPLKGIYWNNSANDWKEKTEEGIYYRLLSQVKRHTVIRQHASIPMSRQALKRLIPMLKKKGYIFVYPEQIAETADWLKGKSEME</sequence>
<keyword evidence="1" id="KW-0812">Transmembrane</keyword>
<dbReference type="InterPro" id="IPR050248">
    <property type="entry name" value="Polysacc_deacetylase_ArnD"/>
</dbReference>
<dbReference type="GO" id="GO:0005975">
    <property type="term" value="P:carbohydrate metabolic process"/>
    <property type="evidence" value="ECO:0007669"/>
    <property type="project" value="InterPro"/>
</dbReference>
<accession>A0A133Y3K9</accession>
<dbReference type="PATRIC" id="fig|87541.4.peg.454"/>
<keyword evidence="1" id="KW-1133">Transmembrane helix</keyword>
<evidence type="ECO:0000313" key="4">
    <source>
        <dbReference type="Proteomes" id="UP000070422"/>
    </source>
</evidence>
<proteinExistence type="predicted"/>
<dbReference type="AlphaFoldDB" id="A0A133Y3K9"/>
<dbReference type="EMBL" id="LSCQ01000020">
    <property type="protein sequence ID" value="KXB37735.1"/>
    <property type="molecule type" value="Genomic_DNA"/>
</dbReference>
<dbReference type="InterPro" id="IPR002509">
    <property type="entry name" value="NODB_dom"/>
</dbReference>
<dbReference type="Pfam" id="PF01522">
    <property type="entry name" value="Polysacc_deac_1"/>
    <property type="match status" value="1"/>
</dbReference>
<evidence type="ECO:0000313" key="3">
    <source>
        <dbReference type="EMBL" id="KXB37735.1"/>
    </source>
</evidence>
<dbReference type="Proteomes" id="UP000070422">
    <property type="component" value="Unassembled WGS sequence"/>
</dbReference>
<reference evidence="3 4" key="1">
    <citation type="submission" date="2016-01" db="EMBL/GenBank/DDBJ databases">
        <authorList>
            <person name="Oliw E.H."/>
        </authorList>
    </citation>
    <scope>NUCLEOTIDE SEQUENCE [LARGE SCALE GENOMIC DNA]</scope>
    <source>
        <strain evidence="3 4">KA00635</strain>
    </source>
</reference>
<dbReference type="OrthoDB" id="9812065at2"/>
<gene>
    <name evidence="3" type="ORF">HMPREF3187_00452</name>
</gene>
<dbReference type="GO" id="GO:0016020">
    <property type="term" value="C:membrane"/>
    <property type="evidence" value="ECO:0007669"/>
    <property type="project" value="TreeGrafter"/>
</dbReference>
<protein>
    <submittedName>
        <fullName evidence="3">Polysaccharide deacetylase</fullName>
    </submittedName>
</protein>
<dbReference type="RefSeq" id="WP_060936523.1">
    <property type="nucleotide sequence ID" value="NZ_JASOZP010000001.1"/>
</dbReference>
<dbReference type="SUPFAM" id="SSF88713">
    <property type="entry name" value="Glycoside hydrolase/deacetylase"/>
    <property type="match status" value="1"/>
</dbReference>
<dbReference type="Gene3D" id="3.20.20.370">
    <property type="entry name" value="Glycoside hydrolase/deacetylase"/>
    <property type="match status" value="1"/>
</dbReference>
<evidence type="ECO:0000256" key="1">
    <source>
        <dbReference type="SAM" id="Phobius"/>
    </source>
</evidence>
<dbReference type="CDD" id="cd10917">
    <property type="entry name" value="CE4_NodB_like_6s_7s"/>
    <property type="match status" value="1"/>
</dbReference>
<keyword evidence="1" id="KW-0472">Membrane</keyword>
<feature type="domain" description="NodB homology" evidence="2">
    <location>
        <begin position="255"/>
        <end position="429"/>
    </location>
</feature>
<dbReference type="GO" id="GO:0016810">
    <property type="term" value="F:hydrolase activity, acting on carbon-nitrogen (but not peptide) bonds"/>
    <property type="evidence" value="ECO:0007669"/>
    <property type="project" value="InterPro"/>
</dbReference>